<proteinExistence type="predicted"/>
<dbReference type="RefSeq" id="WP_203962765.1">
    <property type="nucleotide sequence ID" value="NZ_AP023355.1"/>
</dbReference>
<evidence type="ECO:0000313" key="3">
    <source>
        <dbReference type="Proteomes" id="UP000611640"/>
    </source>
</evidence>
<organism evidence="2 3">
    <name type="scientific">Actinocatenispora thailandica</name>
    <dbReference type="NCBI Taxonomy" id="227318"/>
    <lineage>
        <taxon>Bacteria</taxon>
        <taxon>Bacillati</taxon>
        <taxon>Actinomycetota</taxon>
        <taxon>Actinomycetes</taxon>
        <taxon>Micromonosporales</taxon>
        <taxon>Micromonosporaceae</taxon>
        <taxon>Actinocatenispora</taxon>
    </lineage>
</organism>
<gene>
    <name evidence="2" type="ORF">Athai_38880</name>
</gene>
<keyword evidence="3" id="KW-1185">Reference proteome</keyword>
<protein>
    <submittedName>
        <fullName evidence="2">Uncharacterized protein</fullName>
    </submittedName>
</protein>
<reference evidence="2 3" key="1">
    <citation type="submission" date="2020-08" db="EMBL/GenBank/DDBJ databases">
        <title>Whole genome shotgun sequence of Actinocatenispora thailandica NBRC 105041.</title>
        <authorList>
            <person name="Komaki H."/>
            <person name="Tamura T."/>
        </authorList>
    </citation>
    <scope>NUCLEOTIDE SEQUENCE [LARGE SCALE GENOMIC DNA]</scope>
    <source>
        <strain evidence="2 3">NBRC 105041</strain>
    </source>
</reference>
<name>A0A7R7DR78_9ACTN</name>
<feature type="compositionally biased region" description="Low complexity" evidence="1">
    <location>
        <begin position="316"/>
        <end position="327"/>
    </location>
</feature>
<dbReference type="KEGG" id="atl:Athai_38880"/>
<evidence type="ECO:0000313" key="2">
    <source>
        <dbReference type="EMBL" id="BCJ36385.1"/>
    </source>
</evidence>
<dbReference type="SUPFAM" id="SSF69304">
    <property type="entry name" value="Tricorn protease N-terminal domain"/>
    <property type="match status" value="1"/>
</dbReference>
<accession>A0A7R7DR78</accession>
<sequence>MAGTRVCRPKHDCYDGYVVLVGTRWYWAGYNYNEQSSLSPDGRYLLTGDAPDDGGDITRQYLWDLTTGHRRNVTVGLVFAWSADSRWVVGRGIDNTAGDFTRVDTHTGAVATFDPDRLPAPHQGGHTFVNDFPSVAGIDAHGDLILVRAGDQPAHVSAHGLTPGPADVFVVDPATNTIRHQIALPGVIQWSSAPADPADSFGSDAPRNAARPLSEWDGWLLGSELLLETYTDKPNSQSGKSITRYAAFTFPGGTPIATIPAHLRHGRVVGPGIVSGHHVALVVTSSHHNHELDAVTPANGHATPLQRWHDKGLREGPGNNLVGPPGNTELINFPNTD</sequence>
<dbReference type="Proteomes" id="UP000611640">
    <property type="component" value="Chromosome"/>
</dbReference>
<evidence type="ECO:0000256" key="1">
    <source>
        <dbReference type="SAM" id="MobiDB-lite"/>
    </source>
</evidence>
<feature type="region of interest" description="Disordered" evidence="1">
    <location>
        <begin position="315"/>
        <end position="337"/>
    </location>
</feature>
<dbReference type="AlphaFoldDB" id="A0A7R7DR78"/>
<dbReference type="EMBL" id="AP023355">
    <property type="protein sequence ID" value="BCJ36385.1"/>
    <property type="molecule type" value="Genomic_DNA"/>
</dbReference>